<organism evidence="3">
    <name type="scientific">Chromera velia CCMP2878</name>
    <dbReference type="NCBI Taxonomy" id="1169474"/>
    <lineage>
        <taxon>Eukaryota</taxon>
        <taxon>Sar</taxon>
        <taxon>Alveolata</taxon>
        <taxon>Colpodellida</taxon>
        <taxon>Chromeraceae</taxon>
        <taxon>Chromera</taxon>
    </lineage>
</organism>
<dbReference type="InterPro" id="IPR002921">
    <property type="entry name" value="Fungal_lipase-type"/>
</dbReference>
<accession>A0A0G4I2C7</accession>
<gene>
    <name evidence="3" type="ORF">Cvel_10370</name>
</gene>
<feature type="chain" id="PRO_5005192063" description="Fungal lipase-type domain-containing protein" evidence="1">
    <location>
        <begin position="19"/>
        <end position="500"/>
    </location>
</feature>
<sequence length="500" mass="54675">MVGFSLTTLVVLSSACEAAPLLRRLLSDRAPEMSVTKSGNLTMTPFEYPYPTDANTMGLTCNSKTTLQSVNNTLLEGETAEGGELGSFLKCINNLIFKAENLPEAMCSCMGMATSEFDVCPELLDLVEGFLCSQDKPYCKDKEPDAVPLPVPIAPDSPELNLPFETPKLPLPSELKDFVSSEETSTGSLLWLAQFAQNWKYAEEGEKKKNSYNDLEILPGWKPERIFVPNYKQSTAEISDDGLPWVSVSSRNNSLLVIVRGIQTFAEWVSDFDYPQVPAPFGMPGQVARGFSTVAVNVVEDLKSIITPTTDKVIVTGHSLGGFAGTIVAAGLHQHVETSVDLSAEVFGVLFTSGRVGDVKWQQEVNSKVNLRFVQFLLDPVPYSICQSMPDCGLPGSFNFDSPQLRSLLGDSFEVSDQAEMKTADAGEMDSIQKSDQDYVYLEAVFVESSDATLKSESSQRQLASKHGEIPPELGSKRVEELIQFGDRTGVMTFSNKNMP</sequence>
<dbReference type="InterPro" id="IPR029058">
    <property type="entry name" value="AB_hydrolase_fold"/>
</dbReference>
<dbReference type="Pfam" id="PF01764">
    <property type="entry name" value="Lipase_3"/>
    <property type="match status" value="1"/>
</dbReference>
<name>A0A0G4I2C7_9ALVE</name>
<dbReference type="PhylomeDB" id="A0A0G4I2C7"/>
<dbReference type="AlphaFoldDB" id="A0A0G4I2C7"/>
<evidence type="ECO:0000313" key="3">
    <source>
        <dbReference type="EMBL" id="CEM51081.1"/>
    </source>
</evidence>
<dbReference type="GO" id="GO:0006629">
    <property type="term" value="P:lipid metabolic process"/>
    <property type="evidence" value="ECO:0007669"/>
    <property type="project" value="InterPro"/>
</dbReference>
<feature type="signal peptide" evidence="1">
    <location>
        <begin position="1"/>
        <end position="18"/>
    </location>
</feature>
<evidence type="ECO:0000259" key="2">
    <source>
        <dbReference type="Pfam" id="PF01764"/>
    </source>
</evidence>
<dbReference type="VEuPathDB" id="CryptoDB:Cvel_10370"/>
<feature type="domain" description="Fungal lipase-type" evidence="2">
    <location>
        <begin position="257"/>
        <end position="382"/>
    </location>
</feature>
<dbReference type="Gene3D" id="3.40.50.1820">
    <property type="entry name" value="alpha/beta hydrolase"/>
    <property type="match status" value="1"/>
</dbReference>
<dbReference type="SUPFAM" id="SSF53474">
    <property type="entry name" value="alpha/beta-Hydrolases"/>
    <property type="match status" value="1"/>
</dbReference>
<dbReference type="EMBL" id="CDMZ01004841">
    <property type="protein sequence ID" value="CEM51081.1"/>
    <property type="molecule type" value="Genomic_DNA"/>
</dbReference>
<evidence type="ECO:0000256" key="1">
    <source>
        <dbReference type="SAM" id="SignalP"/>
    </source>
</evidence>
<proteinExistence type="predicted"/>
<reference evidence="3" key="1">
    <citation type="submission" date="2014-11" db="EMBL/GenBank/DDBJ databases">
        <authorList>
            <person name="Otto D Thomas"/>
            <person name="Naeem Raeece"/>
        </authorList>
    </citation>
    <scope>NUCLEOTIDE SEQUENCE</scope>
</reference>
<protein>
    <recommendedName>
        <fullName evidence="2">Fungal lipase-type domain-containing protein</fullName>
    </recommendedName>
</protein>
<keyword evidence="1" id="KW-0732">Signal</keyword>